<dbReference type="AlphaFoldDB" id="A0A286HY69"/>
<accession>A0A286HY69</accession>
<feature type="chain" id="PRO_5012267626" description="Serine protease" evidence="1">
    <location>
        <begin position="22"/>
        <end position="535"/>
    </location>
</feature>
<protein>
    <recommendedName>
        <fullName evidence="4">Serine protease</fullName>
    </recommendedName>
</protein>
<organism evidence="2 3">
    <name type="scientific">Hoeflea halophila</name>
    <dbReference type="NCBI Taxonomy" id="714899"/>
    <lineage>
        <taxon>Bacteria</taxon>
        <taxon>Pseudomonadati</taxon>
        <taxon>Pseudomonadota</taxon>
        <taxon>Alphaproteobacteria</taxon>
        <taxon>Hyphomicrobiales</taxon>
        <taxon>Rhizobiaceae</taxon>
        <taxon>Hoeflea</taxon>
    </lineage>
</organism>
<feature type="signal peptide" evidence="1">
    <location>
        <begin position="1"/>
        <end position="21"/>
    </location>
</feature>
<dbReference type="InterPro" id="IPR009003">
    <property type="entry name" value="Peptidase_S1_PA"/>
</dbReference>
<evidence type="ECO:0000256" key="1">
    <source>
        <dbReference type="SAM" id="SignalP"/>
    </source>
</evidence>
<dbReference type="SUPFAM" id="SSF50494">
    <property type="entry name" value="Trypsin-like serine proteases"/>
    <property type="match status" value="1"/>
</dbReference>
<reference evidence="3" key="1">
    <citation type="submission" date="2017-08" db="EMBL/GenBank/DDBJ databases">
        <authorList>
            <person name="Varghese N."/>
            <person name="Submissions S."/>
        </authorList>
    </citation>
    <scope>NUCLEOTIDE SEQUENCE [LARGE SCALE GENOMIC DNA]</scope>
    <source>
        <strain evidence="3">KCTC 23107</strain>
    </source>
</reference>
<dbReference type="Proteomes" id="UP000219465">
    <property type="component" value="Unassembled WGS sequence"/>
</dbReference>
<evidence type="ECO:0000313" key="2">
    <source>
        <dbReference type="EMBL" id="SOE12765.1"/>
    </source>
</evidence>
<keyword evidence="1" id="KW-0732">Signal</keyword>
<proteinExistence type="predicted"/>
<evidence type="ECO:0000313" key="3">
    <source>
        <dbReference type="Proteomes" id="UP000219465"/>
    </source>
</evidence>
<sequence length="535" mass="58912">MIFFLRVFFLVGLALTAQASAATTRIVLDSRSDKVALGIQRLNIAGSGVLPLLHGFGGGRFSIQAVNQNDTPIDVRIYNLAEERVLLLRSVTGGNQSVAREIFGEGFYISVDSGGSTDPRDYDFRLTVEAIGFLSESLEHGMEAVSSTRPPTWFGPEQVSSSFLSAERKTTINKLRRGVVRLHTPIAAQCRSYVGGSRIDSEGCTAWRVADNLFATAWHCLPELQDSCDHASITFGYSPRKVLQEKDSTEWGFATESCTTVEYANDQLDFTLFRVSAREIEKWKNTPKLRVLPGDLSYPQTTTATQRTGDRLALIHFPALTTCKDFDSRDANPSLPGRDTAAYNRRKYQTSQKISAFDASANAQCRAWVVQTGKNSDQPIYKLPSSGDPEFDVMAQVGRNHKPEGSFCSRLLPDPAPRIGLLHRCETCQGSSGAPLISLEPRPSSGLGRHGTVVGIHSGYYPKRNRGRRDFIGNFAIRMSKITECLDMAAIRETNKIVYSGSASSKAVCKALHPRNAPHLKCNSLNDADCVFYFD</sequence>
<dbReference type="RefSeq" id="WP_143438947.1">
    <property type="nucleotide sequence ID" value="NZ_OCPC01000001.1"/>
</dbReference>
<evidence type="ECO:0008006" key="4">
    <source>
        <dbReference type="Google" id="ProtNLM"/>
    </source>
</evidence>
<keyword evidence="3" id="KW-1185">Reference proteome</keyword>
<name>A0A286HY69_9HYPH</name>
<gene>
    <name evidence="2" type="ORF">SAMN05877838_0897</name>
</gene>
<dbReference type="EMBL" id="OCPC01000001">
    <property type="protein sequence ID" value="SOE12765.1"/>
    <property type="molecule type" value="Genomic_DNA"/>
</dbReference>